<name>A0AAW6T3C8_9BACI</name>
<dbReference type="InterPro" id="IPR036388">
    <property type="entry name" value="WH-like_DNA-bd_sf"/>
</dbReference>
<dbReference type="Pfam" id="PF13730">
    <property type="entry name" value="HTH_36"/>
    <property type="match status" value="1"/>
</dbReference>
<organism evidence="1 2">
    <name type="scientific">Heyndrickxia oleronia</name>
    <dbReference type="NCBI Taxonomy" id="38875"/>
    <lineage>
        <taxon>Bacteria</taxon>
        <taxon>Bacillati</taxon>
        <taxon>Bacillota</taxon>
        <taxon>Bacilli</taxon>
        <taxon>Bacillales</taxon>
        <taxon>Bacillaceae</taxon>
        <taxon>Heyndrickxia</taxon>
    </lineage>
</organism>
<dbReference type="Proteomes" id="UP001159179">
    <property type="component" value="Unassembled WGS sequence"/>
</dbReference>
<dbReference type="RefSeq" id="WP_280618066.1">
    <property type="nucleotide sequence ID" value="NZ_JAROYP010000014.1"/>
</dbReference>
<sequence length="341" mass="40393">MKPVSYKNDEFIHFIYKDKGEFVQRGKGENKKDYPKKEKIEIPFNEIEKMNLNKNGESIPYSRNNVVNLERYLLWYWSPIIGGEAIILFLHLWEYCNQDEGVDICYPKITELCEKMGKSRPTINKILETLEENNFLVVIHRLNKESNNRETSPIYKLRQTVPLLSKEQYLKLSPKLRAKHDEYMQKFVNDKQLEYFTYDVNETIETLLSKGDKIISKSARAKIEEIINSEKQTEHLISILPESIRLTLKRDSLLDALERVGMSKPMRDTFYKDMMSIYIEETETVHLLVTDNNLLELLSNETSSFGIDRLFSALQILYNIKNIEIEYYTIEQYFYKLMKSN</sequence>
<proteinExistence type="predicted"/>
<evidence type="ECO:0000313" key="1">
    <source>
        <dbReference type="EMBL" id="MDH5163366.1"/>
    </source>
</evidence>
<protein>
    <submittedName>
        <fullName evidence="1">Helix-turn-helix domain-containing protein</fullName>
    </submittedName>
</protein>
<dbReference type="Gene3D" id="1.10.10.10">
    <property type="entry name" value="Winged helix-like DNA-binding domain superfamily/Winged helix DNA-binding domain"/>
    <property type="match status" value="1"/>
</dbReference>
<evidence type="ECO:0000313" key="2">
    <source>
        <dbReference type="Proteomes" id="UP001159179"/>
    </source>
</evidence>
<reference evidence="1" key="1">
    <citation type="submission" date="2023-03" db="EMBL/GenBank/DDBJ databases">
        <title>Bacterial isolates from washroom surfaces on a university campus.</title>
        <authorList>
            <person name="Holman D.B."/>
            <person name="Gzyl K.E."/>
            <person name="Taheri A.E."/>
        </authorList>
    </citation>
    <scope>NUCLEOTIDE SEQUENCE</scope>
    <source>
        <strain evidence="1">RD03</strain>
    </source>
</reference>
<dbReference type="EMBL" id="JAROYP010000014">
    <property type="protein sequence ID" value="MDH5163366.1"/>
    <property type="molecule type" value="Genomic_DNA"/>
</dbReference>
<comment type="caution">
    <text evidence="1">The sequence shown here is derived from an EMBL/GenBank/DDBJ whole genome shotgun (WGS) entry which is preliminary data.</text>
</comment>
<gene>
    <name evidence="1" type="ORF">P5X88_20750</name>
</gene>
<dbReference type="AlphaFoldDB" id="A0AAW6T3C8"/>
<accession>A0AAW6T3C8</accession>